<dbReference type="PROSITE" id="PS52035">
    <property type="entry name" value="PEPTIDASE_M14"/>
    <property type="match status" value="1"/>
</dbReference>
<evidence type="ECO:0000256" key="4">
    <source>
        <dbReference type="SAM" id="SignalP"/>
    </source>
</evidence>
<organism evidence="6 7">
    <name type="scientific">Dyadobacter luteus</name>
    <dbReference type="NCBI Taxonomy" id="2259619"/>
    <lineage>
        <taxon>Bacteria</taxon>
        <taxon>Pseudomonadati</taxon>
        <taxon>Bacteroidota</taxon>
        <taxon>Cytophagia</taxon>
        <taxon>Cytophagales</taxon>
        <taxon>Spirosomataceae</taxon>
        <taxon>Dyadobacter</taxon>
    </lineage>
</organism>
<dbReference type="Gene3D" id="3.40.630.10">
    <property type="entry name" value="Zn peptidases"/>
    <property type="match status" value="1"/>
</dbReference>
<dbReference type="PANTHER" id="PTHR12756">
    <property type="entry name" value="CYTOSOLIC CARBOXYPEPTIDASE"/>
    <property type="match status" value="1"/>
</dbReference>
<dbReference type="Proteomes" id="UP000256373">
    <property type="component" value="Unassembled WGS sequence"/>
</dbReference>
<dbReference type="Pfam" id="PF18027">
    <property type="entry name" value="Pepdidase_M14_N"/>
    <property type="match status" value="1"/>
</dbReference>
<dbReference type="SMART" id="SM00631">
    <property type="entry name" value="Zn_pept"/>
    <property type="match status" value="1"/>
</dbReference>
<comment type="caution">
    <text evidence="6">The sequence shown here is derived from an EMBL/GenBank/DDBJ whole genome shotgun (WGS) entry which is preliminary data.</text>
</comment>
<feature type="domain" description="Peptidase M14" evidence="5">
    <location>
        <begin position="169"/>
        <end position="414"/>
    </location>
</feature>
<dbReference type="EMBL" id="QNUL01000025">
    <property type="protein sequence ID" value="REA57807.1"/>
    <property type="molecule type" value="Genomic_DNA"/>
</dbReference>
<comment type="cofactor">
    <cofactor evidence="1">
        <name>Zn(2+)</name>
        <dbReference type="ChEBI" id="CHEBI:29105"/>
    </cofactor>
</comment>
<feature type="active site" description="Proton donor/acceptor" evidence="2">
    <location>
        <position position="386"/>
    </location>
</feature>
<feature type="signal peptide" evidence="4">
    <location>
        <begin position="1"/>
        <end position="22"/>
    </location>
</feature>
<name>A0A3D8Y5I3_9BACT</name>
<feature type="chain" id="PRO_5017815891" description="Peptidase M14 domain-containing protein" evidence="4">
    <location>
        <begin position="23"/>
        <end position="417"/>
    </location>
</feature>
<dbReference type="SUPFAM" id="SSF53187">
    <property type="entry name" value="Zn-dependent exopeptidases"/>
    <property type="match status" value="1"/>
</dbReference>
<dbReference type="CDD" id="cd06237">
    <property type="entry name" value="M14_Nna1-like"/>
    <property type="match status" value="1"/>
</dbReference>
<dbReference type="OrthoDB" id="1119199at2"/>
<dbReference type="InterPro" id="IPR050821">
    <property type="entry name" value="Cytosolic_carboxypeptidase"/>
</dbReference>
<keyword evidence="4" id="KW-0732">Signal</keyword>
<dbReference type="GO" id="GO:0004181">
    <property type="term" value="F:metallocarboxypeptidase activity"/>
    <property type="evidence" value="ECO:0007669"/>
    <property type="project" value="InterPro"/>
</dbReference>
<dbReference type="Pfam" id="PF00246">
    <property type="entry name" value="Peptidase_M14"/>
    <property type="match status" value="1"/>
</dbReference>
<dbReference type="InterPro" id="IPR000834">
    <property type="entry name" value="Peptidase_M14"/>
</dbReference>
<feature type="region of interest" description="Disordered" evidence="3">
    <location>
        <begin position="26"/>
        <end position="45"/>
    </location>
</feature>
<evidence type="ECO:0000256" key="2">
    <source>
        <dbReference type="PROSITE-ProRule" id="PRU01379"/>
    </source>
</evidence>
<gene>
    <name evidence="6" type="ORF">DSL64_23020</name>
</gene>
<evidence type="ECO:0000256" key="1">
    <source>
        <dbReference type="ARBA" id="ARBA00001947"/>
    </source>
</evidence>
<evidence type="ECO:0000313" key="6">
    <source>
        <dbReference type="EMBL" id="REA57807.1"/>
    </source>
</evidence>
<protein>
    <recommendedName>
        <fullName evidence="5">Peptidase M14 domain-containing protein</fullName>
    </recommendedName>
</protein>
<keyword evidence="7" id="KW-1185">Reference proteome</keyword>
<sequence>MKLATKVLSAALLPFLPFVGSAQTPATPPARKFQGQEPIKGVPTESKPVEKQIKAVFPFESEKVFLSNQFTAARLNAVSKKDDGVYDIHIKPENTPVNASPWYAFKVWSGNDKPVRFSFSYAGNVRHRYEPKVSKDRKHWQQLEAQTVNGIKLYEVKPGSDTLWIAAQELTTSSDVANWVSQLEKKKQVKSFSIGKSTLGKPIQAFSFGNSQSKNYLLVLGRQHPPEVTGHKALTAFVESLLSEGKDVSSFRKDFQIIVLPLLNPDGVDEGFWRHNAGGVDLNRDWSSFNQPETRAVRDYLKKEITEGEKLLAAIDFHSTHDDIYYTVTPEKKGNVPGLITNWLTQLTEKIPGYSPHIKPLYFEPPTYTSFSYLFETYGAESVVFEIGDSTDESFIQKKGKASAEALTQLLNEFIAK</sequence>
<evidence type="ECO:0000259" key="5">
    <source>
        <dbReference type="PROSITE" id="PS52035"/>
    </source>
</evidence>
<reference evidence="6 7" key="1">
    <citation type="submission" date="2018-07" db="EMBL/GenBank/DDBJ databases">
        <title>Dyadobacter roseus sp. nov., isolated from rose rhizosphere soil.</title>
        <authorList>
            <person name="Chen L."/>
        </authorList>
    </citation>
    <scope>NUCLEOTIDE SEQUENCE [LARGE SCALE GENOMIC DNA]</scope>
    <source>
        <strain evidence="6 7">RS19</strain>
    </source>
</reference>
<dbReference type="GO" id="GO:0008270">
    <property type="term" value="F:zinc ion binding"/>
    <property type="evidence" value="ECO:0007669"/>
    <property type="project" value="InterPro"/>
</dbReference>
<dbReference type="Gene3D" id="2.60.40.3120">
    <property type="match status" value="1"/>
</dbReference>
<evidence type="ECO:0000256" key="3">
    <source>
        <dbReference type="SAM" id="MobiDB-lite"/>
    </source>
</evidence>
<dbReference type="AlphaFoldDB" id="A0A3D8Y5I3"/>
<evidence type="ECO:0000313" key="7">
    <source>
        <dbReference type="Proteomes" id="UP000256373"/>
    </source>
</evidence>
<dbReference type="PANTHER" id="PTHR12756:SF11">
    <property type="entry name" value="CYTOSOLIC CARBOXYPEPTIDASE 1"/>
    <property type="match status" value="1"/>
</dbReference>
<proteinExistence type="inferred from homology"/>
<comment type="similarity">
    <text evidence="2">Belongs to the peptidase M14 family.</text>
</comment>
<accession>A0A3D8Y5I3</accession>
<dbReference type="InterPro" id="IPR040626">
    <property type="entry name" value="Pepdidase_M14_N"/>
</dbReference>
<dbReference type="GO" id="GO:0006508">
    <property type="term" value="P:proteolysis"/>
    <property type="evidence" value="ECO:0007669"/>
    <property type="project" value="InterPro"/>
</dbReference>
<dbReference type="RefSeq" id="WP_115833298.1">
    <property type="nucleotide sequence ID" value="NZ_QNUL01000025.1"/>
</dbReference>